<evidence type="ECO:0000256" key="8">
    <source>
        <dbReference type="SAM" id="Phobius"/>
    </source>
</evidence>
<evidence type="ECO:0000256" key="3">
    <source>
        <dbReference type="ARBA" id="ARBA00022475"/>
    </source>
</evidence>
<feature type="transmembrane region" description="Helical" evidence="8">
    <location>
        <begin position="79"/>
        <end position="97"/>
    </location>
</feature>
<dbReference type="InterPro" id="IPR026612">
    <property type="entry name" value="STRA6-like"/>
</dbReference>
<dbReference type="KEGG" id="aten:116295884"/>
<name>A0A6P8HWF0_ACTTE</name>
<sequence length="215" mass="24155">MVLLVATQNKTLLDDVAKSCWNFLSLQATSGINNETLKAMVRTFLLMKQSLNSSKRDDTPTFNRTRNWVPSYLLGKGEITTFFILPSLMIIILFSILTKRNHDKKACGVFGRRPGLCIPINLVDSYENRIGYACAFGVTASKCLDILLFGDYHTVFEGSMHILQMDNQGKATWTTVLWNLMAMLIIGLAYYPMFLCLSTDYTLLGGIIGFVYTGF</sequence>
<evidence type="ECO:0000256" key="5">
    <source>
        <dbReference type="ARBA" id="ARBA00022989"/>
    </source>
</evidence>
<dbReference type="GeneID" id="116295884"/>
<dbReference type="GO" id="GO:0071939">
    <property type="term" value="P:vitamin A import into cell"/>
    <property type="evidence" value="ECO:0007669"/>
    <property type="project" value="TreeGrafter"/>
</dbReference>
<keyword evidence="4 8" id="KW-0812">Transmembrane</keyword>
<evidence type="ECO:0000313" key="10">
    <source>
        <dbReference type="RefSeq" id="XP_031559703.1"/>
    </source>
</evidence>
<dbReference type="PANTHER" id="PTHR21444:SF15">
    <property type="entry name" value="RECEPTOR FOR RETINOL UPTAKE STRA6"/>
    <property type="match status" value="1"/>
</dbReference>
<dbReference type="RefSeq" id="XP_031559703.1">
    <property type="nucleotide sequence ID" value="XM_031703843.1"/>
</dbReference>
<feature type="non-terminal residue" evidence="10">
    <location>
        <position position="215"/>
    </location>
</feature>
<keyword evidence="7" id="KW-0675">Receptor</keyword>
<dbReference type="AlphaFoldDB" id="A0A6P8HWF0"/>
<dbReference type="InParanoid" id="A0A6P8HWF0"/>
<organism evidence="9 10">
    <name type="scientific">Actinia tenebrosa</name>
    <name type="common">Australian red waratah sea anemone</name>
    <dbReference type="NCBI Taxonomy" id="6105"/>
    <lineage>
        <taxon>Eukaryota</taxon>
        <taxon>Metazoa</taxon>
        <taxon>Cnidaria</taxon>
        <taxon>Anthozoa</taxon>
        <taxon>Hexacorallia</taxon>
        <taxon>Actiniaria</taxon>
        <taxon>Actiniidae</taxon>
        <taxon>Actinia</taxon>
    </lineage>
</organism>
<protein>
    <submittedName>
        <fullName evidence="10">Stimulated by retinoic acid gene 6 protein-like</fullName>
    </submittedName>
</protein>
<accession>A0A6P8HWF0</accession>
<evidence type="ECO:0000256" key="4">
    <source>
        <dbReference type="ARBA" id="ARBA00022692"/>
    </source>
</evidence>
<dbReference type="OrthoDB" id="5985994at2759"/>
<keyword evidence="9" id="KW-1185">Reference proteome</keyword>
<dbReference type="GO" id="GO:0034632">
    <property type="term" value="F:retinol transmembrane transporter activity"/>
    <property type="evidence" value="ECO:0007669"/>
    <property type="project" value="InterPro"/>
</dbReference>
<evidence type="ECO:0000256" key="2">
    <source>
        <dbReference type="ARBA" id="ARBA00022448"/>
    </source>
</evidence>
<keyword evidence="2" id="KW-0813">Transport</keyword>
<dbReference type="GO" id="GO:0038023">
    <property type="term" value="F:signaling receptor activity"/>
    <property type="evidence" value="ECO:0007669"/>
    <property type="project" value="InterPro"/>
</dbReference>
<gene>
    <name evidence="10" type="primary">LOC116295884</name>
</gene>
<proteinExistence type="predicted"/>
<reference evidence="10" key="1">
    <citation type="submission" date="2025-08" db="UniProtKB">
        <authorList>
            <consortium name="RefSeq"/>
        </authorList>
    </citation>
    <scope>IDENTIFICATION</scope>
    <source>
        <tissue evidence="10">Tentacle</tissue>
    </source>
</reference>
<dbReference type="PANTHER" id="PTHR21444">
    <property type="entry name" value="COILED-COIL DOMAIN-CONTAINING PROTEIN 180"/>
    <property type="match status" value="1"/>
</dbReference>
<dbReference type="GO" id="GO:0005886">
    <property type="term" value="C:plasma membrane"/>
    <property type="evidence" value="ECO:0007669"/>
    <property type="project" value="UniProtKB-SubCell"/>
</dbReference>
<keyword evidence="6 8" id="KW-0472">Membrane</keyword>
<evidence type="ECO:0000313" key="9">
    <source>
        <dbReference type="Proteomes" id="UP000515163"/>
    </source>
</evidence>
<dbReference type="Pfam" id="PF14752">
    <property type="entry name" value="RBP_receptor"/>
    <property type="match status" value="1"/>
</dbReference>
<keyword evidence="3" id="KW-1003">Cell membrane</keyword>
<evidence type="ECO:0000256" key="1">
    <source>
        <dbReference type="ARBA" id="ARBA00004651"/>
    </source>
</evidence>
<dbReference type="Proteomes" id="UP000515163">
    <property type="component" value="Unplaced"/>
</dbReference>
<evidence type="ECO:0000256" key="7">
    <source>
        <dbReference type="ARBA" id="ARBA00023170"/>
    </source>
</evidence>
<feature type="transmembrane region" description="Helical" evidence="8">
    <location>
        <begin position="171"/>
        <end position="191"/>
    </location>
</feature>
<keyword evidence="5 8" id="KW-1133">Transmembrane helix</keyword>
<evidence type="ECO:0000256" key="6">
    <source>
        <dbReference type="ARBA" id="ARBA00023136"/>
    </source>
</evidence>
<comment type="subcellular location">
    <subcellularLocation>
        <location evidence="1">Cell membrane</location>
        <topology evidence="1">Multi-pass membrane protein</topology>
    </subcellularLocation>
</comment>